<dbReference type="Pfam" id="PF01400">
    <property type="entry name" value="Astacin"/>
    <property type="match status" value="1"/>
</dbReference>
<comment type="cofactor">
    <cofactor evidence="9 10">
        <name>Zn(2+)</name>
        <dbReference type="ChEBI" id="CHEBI:29105"/>
    </cofactor>
    <text evidence="9 10">Binds 1 zinc ion per subunit.</text>
</comment>
<keyword evidence="2 9" id="KW-0479">Metal-binding</keyword>
<feature type="domain" description="Peptidase M12A" evidence="11">
    <location>
        <begin position="68"/>
        <end position="270"/>
    </location>
</feature>
<dbReference type="GO" id="GO:0008270">
    <property type="term" value="F:zinc ion binding"/>
    <property type="evidence" value="ECO:0007669"/>
    <property type="project" value="UniProtKB-UniRule"/>
</dbReference>
<dbReference type="CDD" id="cd04283">
    <property type="entry name" value="ZnMc_hatching_enzyme"/>
    <property type="match status" value="1"/>
</dbReference>
<feature type="chain" id="PRO_5028512314" description="Metalloendopeptidase" evidence="10">
    <location>
        <begin position="20"/>
        <end position="314"/>
    </location>
</feature>
<sequence length="314" mass="35585">MDLRASISFLVLLLGLSKALPVMDDGDENDIFSEEPDSLDLTTQILELNNASSELLVEGDLVVPRTRTAVACLNNNCLWRKSSNGKVEVPFTVSPNFSYYARMKIENAMATFNRKTCVQFVARSTLHQRDYISIEDRDGCFSSLGRTGGKQVVSISSFGCVYNGIIQHELNHALGFYHEQTRSDRDQYVKINWEYIHPQTVYNFHKQNTNNLNTPYDYSSVMHYGRTDFTTQYGKETITPIPNPNVQIGQRRGLSTTDILRINKLYECCEYDLLHHMVCTQHRARGTAASSSTWFLAVSSRLLGANGERLRSTP</sequence>
<dbReference type="InterPro" id="IPR001506">
    <property type="entry name" value="Peptidase_M12A"/>
</dbReference>
<dbReference type="GO" id="GO:0006508">
    <property type="term" value="P:proteolysis"/>
    <property type="evidence" value="ECO:0007669"/>
    <property type="project" value="UniProtKB-KW"/>
</dbReference>
<protein>
    <recommendedName>
        <fullName evidence="10">Metalloendopeptidase</fullName>
        <ecNumber evidence="10">3.4.24.-</ecNumber>
    </recommendedName>
</protein>
<feature type="active site" evidence="9">
    <location>
        <position position="169"/>
    </location>
</feature>
<evidence type="ECO:0000256" key="2">
    <source>
        <dbReference type="ARBA" id="ARBA00022723"/>
    </source>
</evidence>
<evidence type="ECO:0000256" key="4">
    <source>
        <dbReference type="ARBA" id="ARBA00022801"/>
    </source>
</evidence>
<dbReference type="SMART" id="SM00235">
    <property type="entry name" value="ZnMc"/>
    <property type="match status" value="1"/>
</dbReference>
<evidence type="ECO:0000256" key="7">
    <source>
        <dbReference type="ARBA" id="ARBA00023145"/>
    </source>
</evidence>
<dbReference type="GeneID" id="105912810"/>
<dbReference type="PRINTS" id="PR00480">
    <property type="entry name" value="ASTACIN"/>
</dbReference>
<dbReference type="InterPro" id="IPR006026">
    <property type="entry name" value="Peptidase_Metallo"/>
</dbReference>
<evidence type="ECO:0000256" key="3">
    <source>
        <dbReference type="ARBA" id="ARBA00022729"/>
    </source>
</evidence>
<feature type="binding site" evidence="9">
    <location>
        <position position="172"/>
    </location>
    <ligand>
        <name>Zn(2+)</name>
        <dbReference type="ChEBI" id="CHEBI:29105"/>
        <note>catalytic</note>
    </ligand>
</feature>
<evidence type="ECO:0000313" key="12">
    <source>
        <dbReference type="Proteomes" id="UP000515152"/>
    </source>
</evidence>
<dbReference type="PANTHER" id="PTHR10127:SF839">
    <property type="entry name" value="HATCHING ENZYME 1.2-RELATED"/>
    <property type="match status" value="1"/>
</dbReference>
<evidence type="ECO:0000256" key="9">
    <source>
        <dbReference type="PROSITE-ProRule" id="PRU01211"/>
    </source>
</evidence>
<evidence type="ECO:0000313" key="13">
    <source>
        <dbReference type="RefSeq" id="XP_031415258.1"/>
    </source>
</evidence>
<evidence type="ECO:0000256" key="5">
    <source>
        <dbReference type="ARBA" id="ARBA00022833"/>
    </source>
</evidence>
<keyword evidence="12" id="KW-1185">Reference proteome</keyword>
<dbReference type="PROSITE" id="PS51864">
    <property type="entry name" value="ASTACIN"/>
    <property type="match status" value="1"/>
</dbReference>
<dbReference type="PANTHER" id="PTHR10127">
    <property type="entry name" value="DISCOIDIN, CUB, EGF, LAMININ , AND ZINC METALLOPROTEASE DOMAIN CONTAINING"/>
    <property type="match status" value="1"/>
</dbReference>
<accession>A0A6P8EGX5</accession>
<name>A0A6P8EGX5_CLUHA</name>
<dbReference type="AlphaFoldDB" id="A0A6P8EGX5"/>
<dbReference type="RefSeq" id="XP_031415258.1">
    <property type="nucleotide sequence ID" value="XM_031559398.1"/>
</dbReference>
<gene>
    <name evidence="13" type="primary">LOC105912810</name>
</gene>
<evidence type="ECO:0000256" key="6">
    <source>
        <dbReference type="ARBA" id="ARBA00023049"/>
    </source>
</evidence>
<dbReference type="InterPro" id="IPR024079">
    <property type="entry name" value="MetalloPept_cat_dom_sf"/>
</dbReference>
<evidence type="ECO:0000256" key="8">
    <source>
        <dbReference type="ARBA" id="ARBA00023157"/>
    </source>
</evidence>
<proteinExistence type="predicted"/>
<dbReference type="GO" id="GO:0004222">
    <property type="term" value="F:metalloendopeptidase activity"/>
    <property type="evidence" value="ECO:0007669"/>
    <property type="project" value="UniProtKB-UniRule"/>
</dbReference>
<dbReference type="InterPro" id="IPR034039">
    <property type="entry name" value="ZnMP_hatching_enz"/>
</dbReference>
<dbReference type="KEGG" id="char:105912810"/>
<reference evidence="13" key="1">
    <citation type="submission" date="2025-08" db="UniProtKB">
        <authorList>
            <consortium name="RefSeq"/>
        </authorList>
    </citation>
    <scope>IDENTIFICATION</scope>
</reference>
<comment type="caution">
    <text evidence="9">Lacks conserved residue(s) required for the propagation of feature annotation.</text>
</comment>
<dbReference type="SUPFAM" id="SSF55486">
    <property type="entry name" value="Metalloproteases ('zincins'), catalytic domain"/>
    <property type="match status" value="1"/>
</dbReference>
<evidence type="ECO:0000256" key="10">
    <source>
        <dbReference type="RuleBase" id="RU361183"/>
    </source>
</evidence>
<keyword evidence="8" id="KW-1015">Disulfide bond</keyword>
<dbReference type="OrthoDB" id="291007at2759"/>
<dbReference type="EC" id="3.4.24.-" evidence="10"/>
<feature type="binding site" evidence="9">
    <location>
        <position position="168"/>
    </location>
    <ligand>
        <name>Zn(2+)</name>
        <dbReference type="ChEBI" id="CHEBI:29105"/>
        <note>catalytic</note>
    </ligand>
</feature>
<keyword evidence="4 9" id="KW-0378">Hydrolase</keyword>
<keyword evidence="6 9" id="KW-0482">Metalloprotease</keyword>
<evidence type="ECO:0000259" key="11">
    <source>
        <dbReference type="PROSITE" id="PS51864"/>
    </source>
</evidence>
<keyword evidence="3 10" id="KW-0732">Signal</keyword>
<dbReference type="Proteomes" id="UP000515152">
    <property type="component" value="Chromosome 22"/>
</dbReference>
<keyword evidence="7" id="KW-0865">Zymogen</keyword>
<dbReference type="Gene3D" id="3.40.390.10">
    <property type="entry name" value="Collagenase (Catalytic Domain)"/>
    <property type="match status" value="1"/>
</dbReference>
<feature type="signal peptide" evidence="10">
    <location>
        <begin position="1"/>
        <end position="19"/>
    </location>
</feature>
<dbReference type="FunFam" id="3.40.390.10:FF:000040">
    <property type="entry name" value="Metalloendopeptidase"/>
    <property type="match status" value="1"/>
</dbReference>
<feature type="binding site" evidence="9">
    <location>
        <position position="178"/>
    </location>
    <ligand>
        <name>Zn(2+)</name>
        <dbReference type="ChEBI" id="CHEBI:29105"/>
        <note>catalytic</note>
    </ligand>
</feature>
<keyword evidence="1 9" id="KW-0645">Protease</keyword>
<evidence type="ECO:0000256" key="1">
    <source>
        <dbReference type="ARBA" id="ARBA00022670"/>
    </source>
</evidence>
<organism evidence="12 13">
    <name type="scientific">Clupea harengus</name>
    <name type="common">Atlantic herring</name>
    <dbReference type="NCBI Taxonomy" id="7950"/>
    <lineage>
        <taxon>Eukaryota</taxon>
        <taxon>Metazoa</taxon>
        <taxon>Chordata</taxon>
        <taxon>Craniata</taxon>
        <taxon>Vertebrata</taxon>
        <taxon>Euteleostomi</taxon>
        <taxon>Actinopterygii</taxon>
        <taxon>Neopterygii</taxon>
        <taxon>Teleostei</taxon>
        <taxon>Clupei</taxon>
        <taxon>Clupeiformes</taxon>
        <taxon>Clupeoidei</taxon>
        <taxon>Clupeidae</taxon>
        <taxon>Clupea</taxon>
    </lineage>
</organism>
<keyword evidence="5 9" id="KW-0862">Zinc</keyword>